<evidence type="ECO:0000256" key="10">
    <source>
        <dbReference type="ARBA" id="ARBA00031082"/>
    </source>
</evidence>
<dbReference type="Pfam" id="PF14681">
    <property type="entry name" value="UPRTase"/>
    <property type="match status" value="1"/>
</dbReference>
<evidence type="ECO:0000256" key="2">
    <source>
        <dbReference type="ARBA" id="ARBA00005180"/>
    </source>
</evidence>
<evidence type="ECO:0000256" key="4">
    <source>
        <dbReference type="ARBA" id="ARBA00011894"/>
    </source>
</evidence>
<dbReference type="RefSeq" id="WP_133695699.1">
    <property type="nucleotide sequence ID" value="NZ_SOBR01000002.1"/>
</dbReference>
<comment type="function">
    <text evidence="12">Catalyzes the conversion of uracil and 5-phospho-alpha-D-ribose 1-diphosphate (PRPP) to UMP and diphosphate.</text>
</comment>
<dbReference type="NCBIfam" id="NF001097">
    <property type="entry name" value="PRK00129.1"/>
    <property type="match status" value="1"/>
</dbReference>
<comment type="cofactor">
    <cofactor evidence="1">
        <name>Mg(2+)</name>
        <dbReference type="ChEBI" id="CHEBI:18420"/>
    </cofactor>
</comment>
<evidence type="ECO:0000256" key="5">
    <source>
        <dbReference type="ARBA" id="ARBA00022533"/>
    </source>
</evidence>
<evidence type="ECO:0000256" key="3">
    <source>
        <dbReference type="ARBA" id="ARBA00009516"/>
    </source>
</evidence>
<evidence type="ECO:0000256" key="1">
    <source>
        <dbReference type="ARBA" id="ARBA00001946"/>
    </source>
</evidence>
<accession>A0A4R7NU82</accession>
<comment type="pathway">
    <text evidence="2">Pyrimidine metabolism; UMP biosynthesis via salvage pathway; UMP from uracil: step 1/1.</text>
</comment>
<evidence type="ECO:0000259" key="15">
    <source>
        <dbReference type="Pfam" id="PF14681"/>
    </source>
</evidence>
<dbReference type="EMBL" id="SOBR01000002">
    <property type="protein sequence ID" value="TDU24040.1"/>
    <property type="molecule type" value="Genomic_DNA"/>
</dbReference>
<evidence type="ECO:0000256" key="9">
    <source>
        <dbReference type="ARBA" id="ARBA00023134"/>
    </source>
</evidence>
<dbReference type="Gene3D" id="3.40.50.2020">
    <property type="match status" value="1"/>
</dbReference>
<evidence type="ECO:0000256" key="7">
    <source>
        <dbReference type="ARBA" id="ARBA00022679"/>
    </source>
</evidence>
<reference evidence="16 17" key="1">
    <citation type="submission" date="2019-03" db="EMBL/GenBank/DDBJ databases">
        <title>Genomic Encyclopedia of Type Strains, Phase IV (KMG-IV): sequencing the most valuable type-strain genomes for metagenomic binning, comparative biology and taxonomic classification.</title>
        <authorList>
            <person name="Goeker M."/>
        </authorList>
    </citation>
    <scope>NUCLEOTIDE SEQUENCE [LARGE SCALE GENOMIC DNA]</scope>
    <source>
        <strain evidence="16 17">DSM 6770</strain>
    </source>
</reference>
<dbReference type="CDD" id="cd06223">
    <property type="entry name" value="PRTases_typeI"/>
    <property type="match status" value="1"/>
</dbReference>
<dbReference type="AlphaFoldDB" id="A0A4R7NU82"/>
<dbReference type="FunFam" id="3.40.50.2020:FF:000023">
    <property type="entry name" value="Probable uracil phosphoribosyltransferase"/>
    <property type="match status" value="1"/>
</dbReference>
<comment type="catalytic activity">
    <reaction evidence="11">
        <text>UMP + diphosphate = 5-phospho-alpha-D-ribose 1-diphosphate + uracil</text>
        <dbReference type="Rhea" id="RHEA:13017"/>
        <dbReference type="ChEBI" id="CHEBI:17568"/>
        <dbReference type="ChEBI" id="CHEBI:33019"/>
        <dbReference type="ChEBI" id="CHEBI:57865"/>
        <dbReference type="ChEBI" id="CHEBI:58017"/>
        <dbReference type="EC" id="2.4.2.9"/>
    </reaction>
</comment>
<feature type="domain" description="Phosphoribosyltransferase" evidence="15">
    <location>
        <begin position="8"/>
        <end position="210"/>
    </location>
</feature>
<comment type="caution">
    <text evidence="16">The sequence shown here is derived from an EMBL/GenBank/DDBJ whole genome shotgun (WGS) entry which is preliminary data.</text>
</comment>
<keyword evidence="17" id="KW-1185">Reference proteome</keyword>
<evidence type="ECO:0000256" key="8">
    <source>
        <dbReference type="ARBA" id="ARBA00022741"/>
    </source>
</evidence>
<dbReference type="GO" id="GO:0005525">
    <property type="term" value="F:GTP binding"/>
    <property type="evidence" value="ECO:0007669"/>
    <property type="project" value="UniProtKB-KW"/>
</dbReference>
<keyword evidence="6 16" id="KW-0328">Glycosyltransferase</keyword>
<keyword evidence="9" id="KW-0342">GTP-binding</keyword>
<keyword evidence="5" id="KW-0021">Allosteric enzyme</keyword>
<gene>
    <name evidence="16" type="ORF">C8E00_102543</name>
</gene>
<organism evidence="16 17">
    <name type="scientific">Chromohalobacter marismortui</name>
    <dbReference type="NCBI Taxonomy" id="42055"/>
    <lineage>
        <taxon>Bacteria</taxon>
        <taxon>Pseudomonadati</taxon>
        <taxon>Pseudomonadota</taxon>
        <taxon>Gammaproteobacteria</taxon>
        <taxon>Oceanospirillales</taxon>
        <taxon>Halomonadaceae</taxon>
        <taxon>Chromohalobacter</taxon>
    </lineage>
</organism>
<dbReference type="SUPFAM" id="SSF53271">
    <property type="entry name" value="PRTase-like"/>
    <property type="match status" value="1"/>
</dbReference>
<sequence length="220" mass="24569">MPVHVLNQTKSLKAIHSVIRHRDTSHSLFVFQANRLIRLILEKCFELLPYRPYEVRTPIGELYEGQQFSKPLCAVSVVRAGESMEYALSSILAGFPIGKILIQRNKVTKLPHLYYAAFPEDIADRYVLLLEPMLATGGSAIMAVRELLERGVPEHNIIFANVLTSPEGLARLESTYPNLTIVTSSVEKRLNEEAFMVPGIGDFGDRYFGTTRQGAAHGQA</sequence>
<evidence type="ECO:0000256" key="6">
    <source>
        <dbReference type="ARBA" id="ARBA00022676"/>
    </source>
</evidence>
<evidence type="ECO:0000256" key="12">
    <source>
        <dbReference type="ARBA" id="ARBA00056901"/>
    </source>
</evidence>
<dbReference type="Proteomes" id="UP000295380">
    <property type="component" value="Unassembled WGS sequence"/>
</dbReference>
<name>A0A4R7NU82_9GAMM</name>
<protein>
    <recommendedName>
        <fullName evidence="13">Uracil phosphoribosyltransferase</fullName>
        <ecNumber evidence="4">2.4.2.9</ecNumber>
    </recommendedName>
    <alternativeName>
        <fullName evidence="10">UMP pyrophosphorylase</fullName>
    </alternativeName>
    <alternativeName>
        <fullName evidence="14">UPRTase</fullName>
    </alternativeName>
</protein>
<proteinExistence type="inferred from homology"/>
<dbReference type="EC" id="2.4.2.9" evidence="4"/>
<dbReference type="InterPro" id="IPR029057">
    <property type="entry name" value="PRTase-like"/>
</dbReference>
<evidence type="ECO:0000256" key="14">
    <source>
        <dbReference type="ARBA" id="ARBA00079807"/>
    </source>
</evidence>
<evidence type="ECO:0000256" key="13">
    <source>
        <dbReference type="ARBA" id="ARBA00072146"/>
    </source>
</evidence>
<dbReference type="OrthoDB" id="9781675at2"/>
<comment type="similarity">
    <text evidence="3">Belongs to the UPRTase family.</text>
</comment>
<keyword evidence="7 16" id="KW-0808">Transferase</keyword>
<evidence type="ECO:0000313" key="16">
    <source>
        <dbReference type="EMBL" id="TDU24040.1"/>
    </source>
</evidence>
<evidence type="ECO:0000256" key="11">
    <source>
        <dbReference type="ARBA" id="ARBA00052919"/>
    </source>
</evidence>
<dbReference type="GO" id="GO:0004845">
    <property type="term" value="F:uracil phosphoribosyltransferase activity"/>
    <property type="evidence" value="ECO:0007669"/>
    <property type="project" value="UniProtKB-EC"/>
</dbReference>
<evidence type="ECO:0000313" key="17">
    <source>
        <dbReference type="Proteomes" id="UP000295380"/>
    </source>
</evidence>
<keyword evidence="8" id="KW-0547">Nucleotide-binding</keyword>
<dbReference type="InterPro" id="IPR000836">
    <property type="entry name" value="PRTase_dom"/>
</dbReference>